<dbReference type="Proteomes" id="UP000515819">
    <property type="component" value="Chromosome"/>
</dbReference>
<name>A0A7G9FMX8_9FIRM</name>
<dbReference type="SUPFAM" id="SSF53448">
    <property type="entry name" value="Nucleotide-diphospho-sugar transferases"/>
    <property type="match status" value="1"/>
</dbReference>
<keyword evidence="3" id="KW-1185">Reference proteome</keyword>
<accession>A0A7G9FMX8</accession>
<dbReference type="AlphaFoldDB" id="A0A7G9FMX8"/>
<reference evidence="2 3" key="1">
    <citation type="submission" date="2020-08" db="EMBL/GenBank/DDBJ databases">
        <authorList>
            <person name="Liu C."/>
            <person name="Sun Q."/>
        </authorList>
    </citation>
    <scope>NUCLEOTIDE SEQUENCE [LARGE SCALE GENOMIC DNA]</scope>
    <source>
        <strain evidence="2 3">NSJ-4</strain>
    </source>
</reference>
<dbReference type="KEGG" id="wcp:H9Q76_00945"/>
<dbReference type="GO" id="GO:0016758">
    <property type="term" value="F:hexosyltransferase activity"/>
    <property type="evidence" value="ECO:0007669"/>
    <property type="project" value="UniProtKB-ARBA"/>
</dbReference>
<dbReference type="CDD" id="cd00761">
    <property type="entry name" value="Glyco_tranf_GTA_type"/>
    <property type="match status" value="1"/>
</dbReference>
<feature type="domain" description="Glycosyltransferase 2-like" evidence="1">
    <location>
        <begin position="5"/>
        <end position="130"/>
    </location>
</feature>
<dbReference type="Gene3D" id="3.90.550.10">
    <property type="entry name" value="Spore Coat Polysaccharide Biosynthesis Protein SpsA, Chain A"/>
    <property type="match status" value="1"/>
</dbReference>
<organism evidence="2 3">
    <name type="scientific">Wujia chipingensis</name>
    <dbReference type="NCBI Taxonomy" id="2763670"/>
    <lineage>
        <taxon>Bacteria</taxon>
        <taxon>Bacillati</taxon>
        <taxon>Bacillota</taxon>
        <taxon>Clostridia</taxon>
        <taxon>Lachnospirales</taxon>
        <taxon>Lachnospiraceae</taxon>
        <taxon>Wujia</taxon>
    </lineage>
</organism>
<dbReference type="Pfam" id="PF00535">
    <property type="entry name" value="Glycos_transf_2"/>
    <property type="match status" value="1"/>
</dbReference>
<dbReference type="PANTHER" id="PTHR22916">
    <property type="entry name" value="GLYCOSYLTRANSFERASE"/>
    <property type="match status" value="1"/>
</dbReference>
<proteinExistence type="predicted"/>
<protein>
    <submittedName>
        <fullName evidence="2">Glycosyltransferase</fullName>
    </submittedName>
</protein>
<keyword evidence="2" id="KW-0808">Transferase</keyword>
<evidence type="ECO:0000259" key="1">
    <source>
        <dbReference type="Pfam" id="PF00535"/>
    </source>
</evidence>
<dbReference type="InterPro" id="IPR001173">
    <property type="entry name" value="Glyco_trans_2-like"/>
</dbReference>
<dbReference type="EMBL" id="CP060632">
    <property type="protein sequence ID" value="QNL99909.1"/>
    <property type="molecule type" value="Genomic_DNA"/>
</dbReference>
<evidence type="ECO:0000313" key="3">
    <source>
        <dbReference type="Proteomes" id="UP000515819"/>
    </source>
</evidence>
<dbReference type="PANTHER" id="PTHR22916:SF3">
    <property type="entry name" value="UDP-GLCNAC:BETAGAL BETA-1,3-N-ACETYLGLUCOSAMINYLTRANSFERASE-LIKE PROTEIN 1"/>
    <property type="match status" value="1"/>
</dbReference>
<evidence type="ECO:0000313" key="2">
    <source>
        <dbReference type="EMBL" id="QNL99909.1"/>
    </source>
</evidence>
<gene>
    <name evidence="2" type="ORF">H9Q76_00945</name>
</gene>
<dbReference type="InterPro" id="IPR029044">
    <property type="entry name" value="Nucleotide-diphossugar_trans"/>
</dbReference>
<dbReference type="RefSeq" id="WP_249321379.1">
    <property type="nucleotide sequence ID" value="NZ_CP060632.1"/>
</dbReference>
<sequence length="397" mass="46603">MKKVSVIIPVYNNEDTIADSIESIRNQTYHNWELIIVDDGSTDKSVEICLSYQEKDTRIRVIQCNHRGVSAARNKGVLESKCDLIAFNDADDVWKEDKLDKQIRKMDQGEYGLVYCRYAYVTTAIEKYIPSLDCDTKDLEGDIFESLWKVNKIGTPTILVKKQVLNKVGMFCEELHSLEDWEFVMRVAENFEIGFVDECLLIADYKKNTGVNSKWREQILTIVYIMKLYPEMDRLSKLEFIFLNMRRLNNVDYEKIYLMYNLKEYIKGYEERLIRNFNQQIYKENCNNKLYRILLNDQSLRKKLERYLTECNAKIGIYGAGELGLVLAKVLREKGYNVYTFLDRNVYYVKGYECIHPDQNKEKVDLLINTVMGIDIKKCNITGCKKKINIADFLKNS</sequence>